<gene>
    <name evidence="2" type="ORF">IMG5_003010</name>
</gene>
<dbReference type="AlphaFoldDB" id="G0QJ78"/>
<evidence type="ECO:0000313" key="3">
    <source>
        <dbReference type="Proteomes" id="UP000008983"/>
    </source>
</evidence>
<dbReference type="InterPro" id="IPR029016">
    <property type="entry name" value="GAF-like_dom_sf"/>
</dbReference>
<dbReference type="OrthoDB" id="74705at2759"/>
<dbReference type="OMA" id="FGFIESX"/>
<dbReference type="eggNOG" id="KOG3689">
    <property type="taxonomic scope" value="Eukaryota"/>
</dbReference>
<dbReference type="GeneID" id="14910928"/>
<dbReference type="STRING" id="857967.G0QJ78"/>
<dbReference type="SUPFAM" id="SSF55781">
    <property type="entry name" value="GAF domain-like"/>
    <property type="match status" value="2"/>
</dbReference>
<dbReference type="RefSeq" id="XP_004040033.1">
    <property type="nucleotide sequence ID" value="XM_004039985.1"/>
</dbReference>
<organism evidence="2 3">
    <name type="scientific">Ichthyophthirius multifiliis</name>
    <name type="common">White spot disease agent</name>
    <name type="synonym">Ich</name>
    <dbReference type="NCBI Taxonomy" id="5932"/>
    <lineage>
        <taxon>Eukaryota</taxon>
        <taxon>Sar</taxon>
        <taxon>Alveolata</taxon>
        <taxon>Ciliophora</taxon>
        <taxon>Intramacronucleata</taxon>
        <taxon>Oligohymenophorea</taxon>
        <taxon>Hymenostomatida</taxon>
        <taxon>Ophryoglenina</taxon>
        <taxon>Ichthyophthirius</taxon>
    </lineage>
</organism>
<keyword evidence="3" id="KW-1185">Reference proteome</keyword>
<evidence type="ECO:0000313" key="2">
    <source>
        <dbReference type="EMBL" id="EGR34729.1"/>
    </source>
</evidence>
<evidence type="ECO:0000259" key="1">
    <source>
        <dbReference type="SMART" id="SM00065"/>
    </source>
</evidence>
<reference evidence="2 3" key="1">
    <citation type="submission" date="2011-07" db="EMBL/GenBank/DDBJ databases">
        <authorList>
            <person name="Coyne R."/>
            <person name="Brami D."/>
            <person name="Johnson J."/>
            <person name="Hostetler J."/>
            <person name="Hannick L."/>
            <person name="Clark T."/>
            <person name="Cassidy-Hanley D."/>
            <person name="Inman J."/>
        </authorList>
    </citation>
    <scope>NUCLEOTIDE SEQUENCE [LARGE SCALE GENOMIC DNA]</scope>
    <source>
        <strain evidence="2 3">G5</strain>
    </source>
</reference>
<dbReference type="Pfam" id="PF01590">
    <property type="entry name" value="GAF"/>
    <property type="match status" value="1"/>
</dbReference>
<dbReference type="Proteomes" id="UP000008983">
    <property type="component" value="Unassembled WGS sequence"/>
</dbReference>
<dbReference type="Gene3D" id="3.30.450.40">
    <property type="match status" value="2"/>
</dbReference>
<dbReference type="SMART" id="SM00065">
    <property type="entry name" value="GAF"/>
    <property type="match status" value="1"/>
</dbReference>
<dbReference type="InParanoid" id="G0QJ78"/>
<protein>
    <recommendedName>
        <fullName evidence="1">GAF domain-containing protein</fullName>
    </recommendedName>
</protein>
<feature type="domain" description="GAF" evidence="1">
    <location>
        <begin position="20"/>
        <end position="165"/>
    </location>
</feature>
<dbReference type="InterPro" id="IPR003018">
    <property type="entry name" value="GAF"/>
</dbReference>
<dbReference type="EMBL" id="GL983051">
    <property type="protein sequence ID" value="EGR34729.1"/>
    <property type="molecule type" value="Genomic_DNA"/>
</dbReference>
<sequence length="332" mass="37964">MTNKLKHIINVITNIEFSLDLSENFQTIAKAICNVLECDKAHVFISDSNNGELWTKISKGLEIQKVQFGQGIIGHVANSMQIINIIDANKDIRFNRQIDKKDNYITRSMVCMPLFDNENGNLLGVVEAVNKNGGFFTKDDEGYLQIIGMNAMSILNNSINFYETRKNEGIIKNILKMSIELNECNNISQFVLEICQKIQGYLNIQDVKIYILDQQNNKIFTFDNQENKIEFEKNNGIVGFTINQEKNQIIDNAYNHVNFNSIVDINTSLPVLNHIIWNTKGKILGVIQIVNQIGIQNIIKNNKVYINTDLDTHLNIICEILSFRISQFLKNI</sequence>
<proteinExistence type="predicted"/>
<accession>G0QJ78</accession>
<name>G0QJ78_ICHMU</name>